<reference evidence="1" key="1">
    <citation type="submission" date="2020-04" db="EMBL/GenBank/DDBJ databases">
        <authorList>
            <person name="Chiriac C."/>
            <person name="Salcher M."/>
            <person name="Ghai R."/>
            <person name="Kavagutti S V."/>
        </authorList>
    </citation>
    <scope>NUCLEOTIDE SEQUENCE</scope>
</reference>
<dbReference type="EMBL" id="LR796614">
    <property type="protein sequence ID" value="CAB4155126.1"/>
    <property type="molecule type" value="Genomic_DNA"/>
</dbReference>
<protein>
    <submittedName>
        <fullName evidence="1">Uncharacterized protein</fullName>
    </submittedName>
</protein>
<organism evidence="1">
    <name type="scientific">uncultured Caudovirales phage</name>
    <dbReference type="NCBI Taxonomy" id="2100421"/>
    <lineage>
        <taxon>Viruses</taxon>
        <taxon>Duplodnaviria</taxon>
        <taxon>Heunggongvirae</taxon>
        <taxon>Uroviricota</taxon>
        <taxon>Caudoviricetes</taxon>
        <taxon>Peduoviridae</taxon>
        <taxon>Maltschvirus</taxon>
        <taxon>Maltschvirus maltsch</taxon>
    </lineage>
</organism>
<accession>A0A6J5NAT4</accession>
<name>A0A6J5NAT4_9CAUD</name>
<evidence type="ECO:0000313" key="1">
    <source>
        <dbReference type="EMBL" id="CAB4155126.1"/>
    </source>
</evidence>
<gene>
    <name evidence="1" type="ORF">UFOVP654_79</name>
</gene>
<proteinExistence type="predicted"/>
<sequence>MKAMDLDFDMALAAARLMESEGGSFAGHIARAFYVADSTNRERLLTAFDDLFCKFYRQYRIDQLTKGESK</sequence>